<evidence type="ECO:0000259" key="1">
    <source>
        <dbReference type="Pfam" id="PF21645"/>
    </source>
</evidence>
<feature type="domain" description="Fatty acid kinase subunit A-like middle" evidence="1">
    <location>
        <begin position="3"/>
        <end position="79"/>
    </location>
</feature>
<accession>A0A9D1IRV1</accession>
<organism evidence="2 3">
    <name type="scientific">Candidatus Egerieicola faecale</name>
    <dbReference type="NCBI Taxonomy" id="2840774"/>
    <lineage>
        <taxon>Bacteria</taxon>
        <taxon>Bacillati</taxon>
        <taxon>Bacillota</taxon>
        <taxon>Clostridia</taxon>
        <taxon>Eubacteriales</taxon>
        <taxon>Oscillospiraceae</taxon>
        <taxon>Oscillospiraceae incertae sedis</taxon>
        <taxon>Candidatus Egerieicola</taxon>
    </lineage>
</organism>
<comment type="caution">
    <text evidence="2">The sequence shown here is derived from an EMBL/GenBank/DDBJ whole genome shotgun (WGS) entry which is preliminary data.</text>
</comment>
<keyword evidence="2" id="KW-0808">Transferase</keyword>
<dbReference type="Proteomes" id="UP000824082">
    <property type="component" value="Unassembled WGS sequence"/>
</dbReference>
<evidence type="ECO:0000313" key="3">
    <source>
        <dbReference type="Proteomes" id="UP000824082"/>
    </source>
</evidence>
<keyword evidence="2" id="KW-0418">Kinase</keyword>
<dbReference type="GO" id="GO:0016301">
    <property type="term" value="F:kinase activity"/>
    <property type="evidence" value="ECO:0007669"/>
    <property type="project" value="UniProtKB-KW"/>
</dbReference>
<reference evidence="2" key="2">
    <citation type="journal article" date="2021" name="PeerJ">
        <title>Extensive microbial diversity within the chicken gut microbiome revealed by metagenomics and culture.</title>
        <authorList>
            <person name="Gilroy R."/>
            <person name="Ravi A."/>
            <person name="Getino M."/>
            <person name="Pursley I."/>
            <person name="Horton D.L."/>
            <person name="Alikhan N.F."/>
            <person name="Baker D."/>
            <person name="Gharbi K."/>
            <person name="Hall N."/>
            <person name="Watson M."/>
            <person name="Adriaenssens E.M."/>
            <person name="Foster-Nyarko E."/>
            <person name="Jarju S."/>
            <person name="Secka A."/>
            <person name="Antonio M."/>
            <person name="Oren A."/>
            <person name="Chaudhuri R.R."/>
            <person name="La Ragione R."/>
            <person name="Hildebrand F."/>
            <person name="Pallen M.J."/>
        </authorList>
    </citation>
    <scope>NUCLEOTIDE SEQUENCE</scope>
    <source>
        <strain evidence="2">4509</strain>
    </source>
</reference>
<dbReference type="Pfam" id="PF21645">
    <property type="entry name" value="FakA-like_M"/>
    <property type="match status" value="1"/>
</dbReference>
<protein>
    <submittedName>
        <fullName evidence="2">Kinase to dihydroxyacetone kinase</fullName>
    </submittedName>
</protein>
<evidence type="ECO:0000313" key="2">
    <source>
        <dbReference type="EMBL" id="HIU42413.1"/>
    </source>
</evidence>
<name>A0A9D1IRV1_9FIRM</name>
<dbReference type="AlphaFoldDB" id="A0A9D1IRV1"/>
<dbReference type="EMBL" id="DVMX01000145">
    <property type="protein sequence ID" value="HIU42413.1"/>
    <property type="molecule type" value="Genomic_DNA"/>
</dbReference>
<gene>
    <name evidence="2" type="ORF">IAD19_07660</name>
</gene>
<sequence>MLEYKYDTQLLIEGEGLDEDEINDYFQEHFQGDCLLAVGDEDLIKIHFHTNEPWKVLEYCAGLGSIYDIVIEDMDRQARGLHG</sequence>
<dbReference type="InterPro" id="IPR048394">
    <property type="entry name" value="FakA-like_M"/>
</dbReference>
<proteinExistence type="predicted"/>
<reference evidence="2" key="1">
    <citation type="submission" date="2020-10" db="EMBL/GenBank/DDBJ databases">
        <authorList>
            <person name="Gilroy R."/>
        </authorList>
    </citation>
    <scope>NUCLEOTIDE SEQUENCE</scope>
    <source>
        <strain evidence="2">4509</strain>
    </source>
</reference>